<keyword evidence="12" id="KW-1185">Reference proteome</keyword>
<dbReference type="CDD" id="cd01647">
    <property type="entry name" value="RT_LTR"/>
    <property type="match status" value="1"/>
</dbReference>
<evidence type="ECO:0000256" key="9">
    <source>
        <dbReference type="ARBA" id="ARBA00022918"/>
    </source>
</evidence>
<gene>
    <name evidence="11" type="ORF">AAFF_G00386170</name>
</gene>
<reference evidence="11" key="1">
    <citation type="journal article" date="2023" name="Science">
        <title>Genome structures resolve the early diversification of teleost fishes.</title>
        <authorList>
            <person name="Parey E."/>
            <person name="Louis A."/>
            <person name="Montfort J."/>
            <person name="Bouchez O."/>
            <person name="Roques C."/>
            <person name="Iampietro C."/>
            <person name="Lluch J."/>
            <person name="Castinel A."/>
            <person name="Donnadieu C."/>
            <person name="Desvignes T."/>
            <person name="Floi Bucao C."/>
            <person name="Jouanno E."/>
            <person name="Wen M."/>
            <person name="Mejri S."/>
            <person name="Dirks R."/>
            <person name="Jansen H."/>
            <person name="Henkel C."/>
            <person name="Chen W.J."/>
            <person name="Zahm M."/>
            <person name="Cabau C."/>
            <person name="Klopp C."/>
            <person name="Thompson A.W."/>
            <person name="Robinson-Rechavi M."/>
            <person name="Braasch I."/>
            <person name="Lecointre G."/>
            <person name="Bobe J."/>
            <person name="Postlethwait J.H."/>
            <person name="Berthelot C."/>
            <person name="Roest Crollius H."/>
            <person name="Guiguen Y."/>
        </authorList>
    </citation>
    <scope>NUCLEOTIDE SEQUENCE</scope>
    <source>
        <strain evidence="11">NC1722</strain>
    </source>
</reference>
<dbReference type="PANTHER" id="PTHR33064:SF37">
    <property type="entry name" value="RIBONUCLEASE H"/>
    <property type="match status" value="1"/>
</dbReference>
<accession>A0AAD7SF30</accession>
<dbReference type="FunFam" id="3.10.10.10:FF:000007">
    <property type="entry name" value="Retrovirus-related Pol polyprotein from transposon 17.6-like Protein"/>
    <property type="match status" value="1"/>
</dbReference>
<evidence type="ECO:0000256" key="6">
    <source>
        <dbReference type="ARBA" id="ARBA00022722"/>
    </source>
</evidence>
<dbReference type="InterPro" id="IPR043502">
    <property type="entry name" value="DNA/RNA_pol_sf"/>
</dbReference>
<dbReference type="Proteomes" id="UP001221898">
    <property type="component" value="Unassembled WGS sequence"/>
</dbReference>
<dbReference type="EC" id="3.1.26.4" evidence="2"/>
<dbReference type="SUPFAM" id="SSF56672">
    <property type="entry name" value="DNA/RNA polymerases"/>
    <property type="match status" value="1"/>
</dbReference>
<keyword evidence="3" id="KW-0645">Protease</keyword>
<keyword evidence="5" id="KW-0548">Nucleotidyltransferase</keyword>
<evidence type="ECO:0000259" key="10">
    <source>
        <dbReference type="PROSITE" id="PS50878"/>
    </source>
</evidence>
<dbReference type="InterPro" id="IPR051320">
    <property type="entry name" value="Viral_Replic_Matur_Polypro"/>
</dbReference>
<keyword evidence="9" id="KW-0695">RNA-directed DNA polymerase</keyword>
<protein>
    <recommendedName>
        <fullName evidence="2">ribonuclease H</fullName>
        <ecNumber evidence="2">3.1.26.4</ecNumber>
    </recommendedName>
</protein>
<evidence type="ECO:0000256" key="1">
    <source>
        <dbReference type="ARBA" id="ARBA00010879"/>
    </source>
</evidence>
<organism evidence="11 12">
    <name type="scientific">Aldrovandia affinis</name>
    <dbReference type="NCBI Taxonomy" id="143900"/>
    <lineage>
        <taxon>Eukaryota</taxon>
        <taxon>Metazoa</taxon>
        <taxon>Chordata</taxon>
        <taxon>Craniata</taxon>
        <taxon>Vertebrata</taxon>
        <taxon>Euteleostomi</taxon>
        <taxon>Actinopterygii</taxon>
        <taxon>Neopterygii</taxon>
        <taxon>Teleostei</taxon>
        <taxon>Notacanthiformes</taxon>
        <taxon>Halosauridae</taxon>
        <taxon>Aldrovandia</taxon>
    </lineage>
</organism>
<evidence type="ECO:0000256" key="4">
    <source>
        <dbReference type="ARBA" id="ARBA00022679"/>
    </source>
</evidence>
<dbReference type="Gene3D" id="3.30.70.270">
    <property type="match status" value="1"/>
</dbReference>
<dbReference type="Pfam" id="PF00078">
    <property type="entry name" value="RVT_1"/>
    <property type="match status" value="1"/>
</dbReference>
<dbReference type="GO" id="GO:0006508">
    <property type="term" value="P:proteolysis"/>
    <property type="evidence" value="ECO:0007669"/>
    <property type="project" value="UniProtKB-KW"/>
</dbReference>
<comment type="similarity">
    <text evidence="1">Belongs to the beta type-B retroviral polymerase family. HERV class-II K(HML-2) pol subfamily.</text>
</comment>
<evidence type="ECO:0000256" key="3">
    <source>
        <dbReference type="ARBA" id="ARBA00022670"/>
    </source>
</evidence>
<dbReference type="GO" id="GO:0004523">
    <property type="term" value="F:RNA-DNA hybrid ribonuclease activity"/>
    <property type="evidence" value="ECO:0007669"/>
    <property type="project" value="UniProtKB-EC"/>
</dbReference>
<dbReference type="GO" id="GO:0003964">
    <property type="term" value="F:RNA-directed DNA polymerase activity"/>
    <property type="evidence" value="ECO:0007669"/>
    <property type="project" value="UniProtKB-KW"/>
</dbReference>
<evidence type="ECO:0000256" key="7">
    <source>
        <dbReference type="ARBA" id="ARBA00022759"/>
    </source>
</evidence>
<dbReference type="PANTHER" id="PTHR33064">
    <property type="entry name" value="POL PROTEIN"/>
    <property type="match status" value="1"/>
</dbReference>
<dbReference type="PROSITE" id="PS50878">
    <property type="entry name" value="RT_POL"/>
    <property type="match status" value="1"/>
</dbReference>
<evidence type="ECO:0000256" key="8">
    <source>
        <dbReference type="ARBA" id="ARBA00022801"/>
    </source>
</evidence>
<comment type="caution">
    <text evidence="11">The sequence shown here is derived from an EMBL/GenBank/DDBJ whole genome shotgun (WGS) entry which is preliminary data.</text>
</comment>
<evidence type="ECO:0000313" key="11">
    <source>
        <dbReference type="EMBL" id="KAJ8401386.1"/>
    </source>
</evidence>
<feature type="domain" description="Reverse transcriptase" evidence="10">
    <location>
        <begin position="1"/>
        <end position="120"/>
    </location>
</feature>
<proteinExistence type="inferred from homology"/>
<dbReference type="EMBL" id="JAINUG010000071">
    <property type="protein sequence ID" value="KAJ8401386.1"/>
    <property type="molecule type" value="Genomic_DNA"/>
</dbReference>
<evidence type="ECO:0000256" key="5">
    <source>
        <dbReference type="ARBA" id="ARBA00022695"/>
    </source>
</evidence>
<keyword evidence="8" id="KW-0378">Hydrolase</keyword>
<keyword evidence="4" id="KW-0808">Transferase</keyword>
<dbReference type="AlphaFoldDB" id="A0AAD7SF30"/>
<dbReference type="GO" id="GO:0008233">
    <property type="term" value="F:peptidase activity"/>
    <property type="evidence" value="ECO:0007669"/>
    <property type="project" value="UniProtKB-KW"/>
</dbReference>
<name>A0AAD7SF30_9TELE</name>
<evidence type="ECO:0000256" key="2">
    <source>
        <dbReference type="ARBA" id="ARBA00012180"/>
    </source>
</evidence>
<keyword evidence="7" id="KW-0255">Endonuclease</keyword>
<evidence type="ECO:0000313" key="12">
    <source>
        <dbReference type="Proteomes" id="UP001221898"/>
    </source>
</evidence>
<dbReference type="InterPro" id="IPR043128">
    <property type="entry name" value="Rev_trsase/Diguanyl_cyclase"/>
</dbReference>
<keyword evidence="6" id="KW-0540">Nuclease</keyword>
<dbReference type="InterPro" id="IPR000477">
    <property type="entry name" value="RT_dom"/>
</dbReference>
<sequence>MSRSTWFSALDLRSGYWQVPLSSSARPKTAFTIGRGLWKFNVMPFGLCNSPMEMEKVLQPVPASACIVYLDDMLVHASTYTVALTNLRTVFQLIAKANLCLNPAKCSLFHRQTSFLGHVVSKRGVSTEPPKVEKWKNGRHQCRQARCTASWA</sequence>